<dbReference type="RefSeq" id="WP_144874436.1">
    <property type="nucleotide sequence ID" value="NZ_LR214091.1"/>
</dbReference>
<dbReference type="Gene3D" id="3.90.1530.30">
    <property type="match status" value="1"/>
</dbReference>
<dbReference type="PANTHER" id="PTHR33375:SF7">
    <property type="entry name" value="CHROMOSOME 2-PARTITIONING PROTEIN PARB-RELATED"/>
    <property type="match status" value="1"/>
</dbReference>
<dbReference type="InterPro" id="IPR003115">
    <property type="entry name" value="ParB_N"/>
</dbReference>
<dbReference type="GO" id="GO:0005694">
    <property type="term" value="C:chromosome"/>
    <property type="evidence" value="ECO:0007669"/>
    <property type="project" value="TreeGrafter"/>
</dbReference>
<dbReference type="GO" id="GO:0003677">
    <property type="term" value="F:DNA binding"/>
    <property type="evidence" value="ECO:0007669"/>
    <property type="project" value="UniProtKB-KW"/>
</dbReference>
<dbReference type="Pfam" id="PF17762">
    <property type="entry name" value="HTH_ParB"/>
    <property type="match status" value="1"/>
</dbReference>
<organism evidence="4 5">
    <name type="scientific">Hyella patelloides LEGE 07179</name>
    <dbReference type="NCBI Taxonomy" id="945734"/>
    <lineage>
        <taxon>Bacteria</taxon>
        <taxon>Bacillati</taxon>
        <taxon>Cyanobacteriota</taxon>
        <taxon>Cyanophyceae</taxon>
        <taxon>Pleurocapsales</taxon>
        <taxon>Hyellaceae</taxon>
        <taxon>Hyella</taxon>
    </lineage>
</organism>
<dbReference type="OrthoDB" id="9802051at2"/>
<keyword evidence="5" id="KW-1185">Reference proteome</keyword>
<dbReference type="EMBL" id="CAACVJ010000285">
    <property type="protein sequence ID" value="VEP15646.1"/>
    <property type="molecule type" value="Genomic_DNA"/>
</dbReference>
<dbReference type="InterPro" id="IPR041468">
    <property type="entry name" value="HTH_ParB/Spo0J"/>
</dbReference>
<dbReference type="Gene3D" id="1.10.10.2830">
    <property type="match status" value="1"/>
</dbReference>
<gene>
    <name evidence="4" type="primary">parB</name>
    <name evidence="4" type="ORF">H1P_3550009</name>
</gene>
<dbReference type="AlphaFoldDB" id="A0A563VW51"/>
<dbReference type="CDD" id="cd16393">
    <property type="entry name" value="SPO0J_N"/>
    <property type="match status" value="1"/>
</dbReference>
<dbReference type="SUPFAM" id="SSF109709">
    <property type="entry name" value="KorB DNA-binding domain-like"/>
    <property type="match status" value="1"/>
</dbReference>
<dbReference type="NCBIfam" id="TIGR00180">
    <property type="entry name" value="parB_part"/>
    <property type="match status" value="1"/>
</dbReference>
<accession>A0A563VW51</accession>
<proteinExistence type="inferred from homology"/>
<dbReference type="FunFam" id="3.90.1530.30:FF:000001">
    <property type="entry name" value="Chromosome partitioning protein ParB"/>
    <property type="match status" value="1"/>
</dbReference>
<name>A0A563VW51_9CYAN</name>
<dbReference type="Proteomes" id="UP000320055">
    <property type="component" value="Unassembled WGS sequence"/>
</dbReference>
<dbReference type="SUPFAM" id="SSF110849">
    <property type="entry name" value="ParB/Sulfiredoxin"/>
    <property type="match status" value="1"/>
</dbReference>
<evidence type="ECO:0000313" key="5">
    <source>
        <dbReference type="Proteomes" id="UP000320055"/>
    </source>
</evidence>
<feature type="domain" description="ParB-like N-terminal" evidence="3">
    <location>
        <begin position="30"/>
        <end position="120"/>
    </location>
</feature>
<comment type="similarity">
    <text evidence="1">Belongs to the ParB family.</text>
</comment>
<protein>
    <submittedName>
        <fullName evidence="4">Putative plasmid-partitioning protein ParB</fullName>
    </submittedName>
</protein>
<dbReference type="InterPro" id="IPR036086">
    <property type="entry name" value="ParB/Sulfiredoxin_sf"/>
</dbReference>
<evidence type="ECO:0000259" key="3">
    <source>
        <dbReference type="SMART" id="SM00470"/>
    </source>
</evidence>
<evidence type="ECO:0000313" key="4">
    <source>
        <dbReference type="EMBL" id="VEP15646.1"/>
    </source>
</evidence>
<dbReference type="SMART" id="SM00470">
    <property type="entry name" value="ParB"/>
    <property type="match status" value="1"/>
</dbReference>
<dbReference type="PANTHER" id="PTHR33375">
    <property type="entry name" value="CHROMOSOME-PARTITIONING PROTEIN PARB-RELATED"/>
    <property type="match status" value="1"/>
</dbReference>
<dbReference type="GO" id="GO:0007059">
    <property type="term" value="P:chromosome segregation"/>
    <property type="evidence" value="ECO:0007669"/>
    <property type="project" value="TreeGrafter"/>
</dbReference>
<keyword evidence="2" id="KW-0238">DNA-binding</keyword>
<dbReference type="InterPro" id="IPR050336">
    <property type="entry name" value="Chromosome_partition/occlusion"/>
</dbReference>
<sequence>MNSRRNKPYSHKLKGIDAYIGETAPKPTNAFIPIEKIQLPSQQPRRYFAPDKLEQLTLSVKEHGILEPLLVRPLKDGNYELVAGERRYRAATGASLASVPVVIKELTDTEALQLALVENLQREDLNPVEETEGILKLLALKLEFETTEVVSLLYQMQNATAGKITDNVISNSEIESVNQVFTGLGKMNRESFTSNRLPLLRLPEDVLSALRSGQIEYTKAKAIARVKDETERAQLLEEAIASSLSLSQIRSLIKELKPAQQQSELKTRFDNTYKQVKKAKNLWSNASKRQQLESLLAKLEKLIEEEN</sequence>
<dbReference type="InterPro" id="IPR004437">
    <property type="entry name" value="ParB/RepB/Spo0J"/>
</dbReference>
<dbReference type="Pfam" id="PF02195">
    <property type="entry name" value="ParB_N"/>
    <property type="match status" value="1"/>
</dbReference>
<evidence type="ECO:0000256" key="2">
    <source>
        <dbReference type="ARBA" id="ARBA00023125"/>
    </source>
</evidence>
<evidence type="ECO:0000256" key="1">
    <source>
        <dbReference type="ARBA" id="ARBA00006295"/>
    </source>
</evidence>
<reference evidence="4 5" key="1">
    <citation type="submission" date="2019-01" db="EMBL/GenBank/DDBJ databases">
        <authorList>
            <person name="Brito A."/>
        </authorList>
    </citation>
    <scope>NUCLEOTIDE SEQUENCE [LARGE SCALE GENOMIC DNA]</scope>
    <source>
        <strain evidence="4">1</strain>
    </source>
</reference>